<keyword evidence="5 8" id="KW-1133">Transmembrane helix</keyword>
<sequence>MSLLNRIFENVTSHSRVVIAVLLVLTVLVGAGAPMIEQSSSLDQFQSDSEAAEKLDYIDSNFTTGRENTTAVQVIVRGDDVLSKDTMVHALRFQQQLRENETVNKTLVDENPTSGVANVIAISAIQREKGAELRAEGEQLQQRSQQLNQTAGRLSDVLNQTRELQAQYDQLNASRQSGEIDNETYRQRAGEIETQLQGVRANATSELTANQSATFNQSAQQARGLQAQLDQLNASYQQGQINQSAYQERTSEIESQFQQVYQLGTQGVLAEEYEQLQTRSENLTEKRENLQNGSTPSLSAQIERLESMNQSQVDSTTEMVLSSNDSDGMSGQALAFMPTSYEPGTTEANATMLMVFQKQDGQSMQPGQGSDAIVESQSAIQSIADEEFDREAMVFGSGIISEEINQSMTDSLTIVGPLALLFVILTLLVAYRDLLDILLGVFGIVLVLVWTFGFMGWLGITFNQMFIAVPVLLIGLSIDYAIHVFMRHREEREQDTGAGVRGSMRVALVSVGAALTWVTATTVIGFLSNLVSPLPPIQDFGIVSSIGIIAALLIFGALIPALKVELDEILESRGYDRTKRAFGTGGGGLGRVLSAGAVAARKAPLVVIVLTVLISAGGAYGATKVDTSFAQEDFLAEDPPGWTKELPEPFKPAEYSAKKNLDYVNDNFVREDSQAQILIQGDITQDDTLEQVQQARDDAADKDTTLVLSNGEPEVTSPLSVMEQVAAQNESFNATFTAADTDGNGVPDQNLKQVYDGLYTVAPEQAASAVHREDGEYQAVRMSISVEGGAASADVTDEMRDVADGFDGDLEATATGQAIVFEIVQKQLLDTVIQSLIITMVSVFAFLMLIYRITEGSATLGAVTLLPVVFSVTWILGTMYLLGMPFNVLTGMITSLTVGLGVAYSIHLSERYNVELERRGSVWEAMNVALTGTGGALLGSAATTIGGFGVLVFAILPALQQFGIITGLTIIYAFLASVLVLPSLLVVWTRYFGPGARGTIQTKSTAAVSGED</sequence>
<feature type="transmembrane region" description="Helical" evidence="8">
    <location>
        <begin position="466"/>
        <end position="485"/>
    </location>
</feature>
<feature type="transmembrane region" description="Helical" evidence="8">
    <location>
        <begin position="888"/>
        <end position="907"/>
    </location>
</feature>
<dbReference type="Gene3D" id="1.20.1640.10">
    <property type="entry name" value="Multidrug efflux transporter AcrB transmembrane domain"/>
    <property type="match status" value="2"/>
</dbReference>
<dbReference type="SUPFAM" id="SSF82866">
    <property type="entry name" value="Multidrug efflux transporter AcrB transmembrane domain"/>
    <property type="match status" value="2"/>
</dbReference>
<dbReference type="EMBL" id="BAABKX010000001">
    <property type="protein sequence ID" value="GAA5041498.1"/>
    <property type="molecule type" value="Genomic_DNA"/>
</dbReference>
<organism evidence="10 11">
    <name type="scientific">Haladaptatus pallidirubidus</name>
    <dbReference type="NCBI Taxonomy" id="1008152"/>
    <lineage>
        <taxon>Archaea</taxon>
        <taxon>Methanobacteriati</taxon>
        <taxon>Methanobacteriota</taxon>
        <taxon>Stenosarchaea group</taxon>
        <taxon>Halobacteria</taxon>
        <taxon>Halobacteriales</taxon>
        <taxon>Haladaptataceae</taxon>
        <taxon>Haladaptatus</taxon>
    </lineage>
</organism>
<dbReference type="PROSITE" id="PS50156">
    <property type="entry name" value="SSD"/>
    <property type="match status" value="2"/>
</dbReference>
<feature type="domain" description="SSD" evidence="9">
    <location>
        <begin position="438"/>
        <end position="565"/>
    </location>
</feature>
<dbReference type="InterPro" id="IPR000731">
    <property type="entry name" value="SSD"/>
</dbReference>
<gene>
    <name evidence="10" type="ORF">GCM10025751_03770</name>
</gene>
<dbReference type="GeneID" id="68615069"/>
<evidence type="ECO:0000259" key="9">
    <source>
        <dbReference type="PROSITE" id="PS50156"/>
    </source>
</evidence>
<feature type="transmembrane region" description="Helical" evidence="8">
    <location>
        <begin position="858"/>
        <end position="882"/>
    </location>
</feature>
<dbReference type="GO" id="GO:0005886">
    <property type="term" value="C:plasma membrane"/>
    <property type="evidence" value="ECO:0007669"/>
    <property type="project" value="UniProtKB-SubCell"/>
</dbReference>
<feature type="transmembrane region" description="Helical" evidence="8">
    <location>
        <begin position="832"/>
        <end position="851"/>
    </location>
</feature>
<evidence type="ECO:0000256" key="4">
    <source>
        <dbReference type="ARBA" id="ARBA00022692"/>
    </source>
</evidence>
<proteinExistence type="inferred from homology"/>
<feature type="transmembrane region" description="Helical" evidence="8">
    <location>
        <begin position="411"/>
        <end position="430"/>
    </location>
</feature>
<dbReference type="PANTHER" id="PTHR33406:SF6">
    <property type="entry name" value="MEMBRANE PROTEIN YDGH-RELATED"/>
    <property type="match status" value="1"/>
</dbReference>
<evidence type="ECO:0000256" key="1">
    <source>
        <dbReference type="ARBA" id="ARBA00004651"/>
    </source>
</evidence>
<evidence type="ECO:0000256" key="8">
    <source>
        <dbReference type="SAM" id="Phobius"/>
    </source>
</evidence>
<keyword evidence="7" id="KW-0175">Coiled coil</keyword>
<dbReference type="Pfam" id="PF03176">
    <property type="entry name" value="MMPL"/>
    <property type="match status" value="2"/>
</dbReference>
<feature type="coiled-coil region" evidence="7">
    <location>
        <begin position="130"/>
        <end position="174"/>
    </location>
</feature>
<dbReference type="PANTHER" id="PTHR33406">
    <property type="entry name" value="MEMBRANE PROTEIN MJ1562-RELATED"/>
    <property type="match status" value="1"/>
</dbReference>
<reference evidence="10 11" key="1">
    <citation type="journal article" date="2019" name="Int. J. Syst. Evol. Microbiol.">
        <title>The Global Catalogue of Microorganisms (GCM) 10K type strain sequencing project: providing services to taxonomists for standard genome sequencing and annotation.</title>
        <authorList>
            <consortium name="The Broad Institute Genomics Platform"/>
            <consortium name="The Broad Institute Genome Sequencing Center for Infectious Disease"/>
            <person name="Wu L."/>
            <person name="Ma J."/>
        </authorList>
    </citation>
    <scope>NUCLEOTIDE SEQUENCE [LARGE SCALE GENOMIC DNA]</scope>
    <source>
        <strain evidence="10 11">JCM 17504</strain>
    </source>
</reference>
<keyword evidence="4 8" id="KW-0812">Transmembrane</keyword>
<dbReference type="RefSeq" id="WP_227775158.1">
    <property type="nucleotide sequence ID" value="NZ_BAABKX010000001.1"/>
</dbReference>
<evidence type="ECO:0000256" key="2">
    <source>
        <dbReference type="ARBA" id="ARBA00010157"/>
    </source>
</evidence>
<keyword evidence="6 8" id="KW-0472">Membrane</keyword>
<feature type="domain" description="SSD" evidence="9">
    <location>
        <begin position="827"/>
        <end position="987"/>
    </location>
</feature>
<evidence type="ECO:0000256" key="7">
    <source>
        <dbReference type="SAM" id="Coils"/>
    </source>
</evidence>
<comment type="caution">
    <text evidence="10">The sequence shown here is derived from an EMBL/GenBank/DDBJ whole genome shotgun (WGS) entry which is preliminary data.</text>
</comment>
<dbReference type="AlphaFoldDB" id="A0AAV3UBB2"/>
<feature type="transmembrane region" description="Helical" evidence="8">
    <location>
        <begin position="962"/>
        <end position="988"/>
    </location>
</feature>
<evidence type="ECO:0000313" key="10">
    <source>
        <dbReference type="EMBL" id="GAA5041498.1"/>
    </source>
</evidence>
<feature type="coiled-coil region" evidence="7">
    <location>
        <begin position="215"/>
        <end position="242"/>
    </location>
</feature>
<feature type="transmembrane region" description="Helical" evidence="8">
    <location>
        <begin position="437"/>
        <end position="460"/>
    </location>
</feature>
<evidence type="ECO:0000313" key="11">
    <source>
        <dbReference type="Proteomes" id="UP001501729"/>
    </source>
</evidence>
<dbReference type="Proteomes" id="UP001501729">
    <property type="component" value="Unassembled WGS sequence"/>
</dbReference>
<evidence type="ECO:0000256" key="6">
    <source>
        <dbReference type="ARBA" id="ARBA00023136"/>
    </source>
</evidence>
<feature type="transmembrane region" description="Helical" evidence="8">
    <location>
        <begin position="928"/>
        <end position="956"/>
    </location>
</feature>
<evidence type="ECO:0000256" key="5">
    <source>
        <dbReference type="ARBA" id="ARBA00022989"/>
    </source>
</evidence>
<comment type="similarity">
    <text evidence="2">Belongs to the resistance-nodulation-cell division (RND) (TC 2.A.6) family. MmpL subfamily.</text>
</comment>
<keyword evidence="3" id="KW-1003">Cell membrane</keyword>
<name>A0AAV3UBB2_9EURY</name>
<feature type="transmembrane region" description="Helical" evidence="8">
    <location>
        <begin position="506"/>
        <end position="528"/>
    </location>
</feature>
<protein>
    <recommendedName>
        <fullName evidence="9">SSD domain-containing protein</fullName>
    </recommendedName>
</protein>
<dbReference type="InterPro" id="IPR004869">
    <property type="entry name" value="MMPL_dom"/>
</dbReference>
<accession>A0AAV3UBB2</accession>
<dbReference type="InterPro" id="IPR050545">
    <property type="entry name" value="Mycobact_MmpL"/>
</dbReference>
<comment type="subcellular location">
    <subcellularLocation>
        <location evidence="1">Cell membrane</location>
        <topology evidence="1">Multi-pass membrane protein</topology>
    </subcellularLocation>
</comment>
<keyword evidence="11" id="KW-1185">Reference proteome</keyword>
<feature type="transmembrane region" description="Helical" evidence="8">
    <location>
        <begin position="540"/>
        <end position="562"/>
    </location>
</feature>
<feature type="transmembrane region" description="Helical" evidence="8">
    <location>
        <begin position="603"/>
        <end position="622"/>
    </location>
</feature>
<evidence type="ECO:0000256" key="3">
    <source>
        <dbReference type="ARBA" id="ARBA00022475"/>
    </source>
</evidence>